<dbReference type="SMART" id="SM01332">
    <property type="entry name" value="Cyclin_C"/>
    <property type="match status" value="1"/>
</dbReference>
<dbReference type="GO" id="GO:0051301">
    <property type="term" value="P:cell division"/>
    <property type="evidence" value="ECO:0007669"/>
    <property type="project" value="UniProtKB-KW"/>
</dbReference>
<comment type="similarity">
    <text evidence="2">Belongs to the cyclin family. Cyclin AB subfamily.</text>
</comment>
<keyword evidence="4" id="KW-0498">Mitosis</keyword>
<evidence type="ECO:0000256" key="5">
    <source>
        <dbReference type="ARBA" id="ARBA00023127"/>
    </source>
</evidence>
<dbReference type="PANTHER" id="PTHR10177">
    <property type="entry name" value="CYCLINS"/>
    <property type="match status" value="1"/>
</dbReference>
<dbReference type="CDD" id="cd20507">
    <property type="entry name" value="CYCLIN_CCNB1-like_rpt1"/>
    <property type="match status" value="1"/>
</dbReference>
<evidence type="ECO:0000256" key="3">
    <source>
        <dbReference type="ARBA" id="ARBA00022618"/>
    </source>
</evidence>
<feature type="domain" description="Cyclin-like" evidence="9">
    <location>
        <begin position="269"/>
        <end position="350"/>
    </location>
</feature>
<keyword evidence="3" id="KW-0132">Cell division</keyword>
<dbReference type="FunFam" id="1.10.472.10:FF:000198">
    <property type="entry name" value="G2/mitotic-specific cyclin-B1"/>
    <property type="match status" value="1"/>
</dbReference>
<organism evidence="11 12">
    <name type="scientific">Triplophysa tibetana</name>
    <dbReference type="NCBI Taxonomy" id="1572043"/>
    <lineage>
        <taxon>Eukaryota</taxon>
        <taxon>Metazoa</taxon>
        <taxon>Chordata</taxon>
        <taxon>Craniata</taxon>
        <taxon>Vertebrata</taxon>
        <taxon>Euteleostomi</taxon>
        <taxon>Actinopterygii</taxon>
        <taxon>Neopterygii</taxon>
        <taxon>Teleostei</taxon>
        <taxon>Ostariophysi</taxon>
        <taxon>Cypriniformes</taxon>
        <taxon>Nemacheilidae</taxon>
        <taxon>Triplophysa</taxon>
    </lineage>
</organism>
<dbReference type="InterPro" id="IPR006671">
    <property type="entry name" value="Cyclin_N"/>
</dbReference>
<dbReference type="InterPro" id="IPR036915">
    <property type="entry name" value="Cyclin-like_sf"/>
</dbReference>
<dbReference type="Gene3D" id="1.10.472.10">
    <property type="entry name" value="Cyclin-like"/>
    <property type="match status" value="2"/>
</dbReference>
<evidence type="ECO:0000256" key="4">
    <source>
        <dbReference type="ARBA" id="ARBA00022776"/>
    </source>
</evidence>
<keyword evidence="5 7" id="KW-0195">Cyclin</keyword>
<dbReference type="GO" id="GO:0044772">
    <property type="term" value="P:mitotic cell cycle phase transition"/>
    <property type="evidence" value="ECO:0007669"/>
    <property type="project" value="InterPro"/>
</dbReference>
<dbReference type="InterPro" id="IPR013763">
    <property type="entry name" value="Cyclin-like_dom"/>
</dbReference>
<dbReference type="AlphaFoldDB" id="A0A5A9P228"/>
<protein>
    <submittedName>
        <fullName evidence="11">G2/mitotic-specific cyclin-B1</fullName>
    </submittedName>
</protein>
<dbReference type="PIRSF" id="PIRSF001771">
    <property type="entry name" value="Cyclin_A_B_D_E"/>
    <property type="match status" value="1"/>
</dbReference>
<name>A0A5A9P228_9TELE</name>
<feature type="domain" description="Cyclin C-terminal" evidence="10">
    <location>
        <begin position="265"/>
        <end position="377"/>
    </location>
</feature>
<gene>
    <name evidence="11" type="ORF">E1301_Tti006364</name>
</gene>
<dbReference type="Proteomes" id="UP000324632">
    <property type="component" value="Chromosome 11"/>
</dbReference>
<evidence type="ECO:0000256" key="8">
    <source>
        <dbReference type="SAM" id="MobiDB-lite"/>
    </source>
</evidence>
<comment type="function">
    <text evidence="1">Essential for the control of the cell cycle at the G2/M (mitosis) transition.</text>
</comment>
<dbReference type="InterPro" id="IPR004367">
    <property type="entry name" value="Cyclin_C-dom"/>
</dbReference>
<dbReference type="Pfam" id="PF02984">
    <property type="entry name" value="Cyclin_C"/>
    <property type="match status" value="1"/>
</dbReference>
<dbReference type="GO" id="GO:0005829">
    <property type="term" value="C:cytosol"/>
    <property type="evidence" value="ECO:0007669"/>
    <property type="project" value="UniProtKB-ARBA"/>
</dbReference>
<evidence type="ECO:0000256" key="6">
    <source>
        <dbReference type="ARBA" id="ARBA00023306"/>
    </source>
</evidence>
<reference evidence="11 12" key="1">
    <citation type="journal article" date="2019" name="Mol. Ecol. Resour.">
        <title>Chromosome-level genome assembly of Triplophysa tibetana, a fish adapted to the harsh high-altitude environment of the Tibetan Plateau.</title>
        <authorList>
            <person name="Yang X."/>
            <person name="Liu H."/>
            <person name="Ma Z."/>
            <person name="Zou Y."/>
            <person name="Zou M."/>
            <person name="Mao Y."/>
            <person name="Li X."/>
            <person name="Wang H."/>
            <person name="Chen T."/>
            <person name="Wang W."/>
            <person name="Yang R."/>
        </authorList>
    </citation>
    <scope>NUCLEOTIDE SEQUENCE [LARGE SCALE GENOMIC DNA]</scope>
    <source>
        <strain evidence="11">TTIB1903HZAU</strain>
        <tissue evidence="11">Muscle</tissue>
    </source>
</reference>
<feature type="region of interest" description="Disordered" evidence="8">
    <location>
        <begin position="49"/>
        <end position="71"/>
    </location>
</feature>
<evidence type="ECO:0000259" key="9">
    <source>
        <dbReference type="SMART" id="SM00385"/>
    </source>
</evidence>
<evidence type="ECO:0000259" key="10">
    <source>
        <dbReference type="SMART" id="SM01332"/>
    </source>
</evidence>
<dbReference type="SUPFAM" id="SSF47954">
    <property type="entry name" value="Cyclin-like"/>
    <property type="match status" value="2"/>
</dbReference>
<comment type="caution">
    <text evidence="11">The sequence shown here is derived from an EMBL/GenBank/DDBJ whole genome shotgun (WGS) entry which is preliminary data.</text>
</comment>
<feature type="domain" description="Cyclin-like" evidence="9">
    <location>
        <begin position="172"/>
        <end position="256"/>
    </location>
</feature>
<evidence type="ECO:0000256" key="7">
    <source>
        <dbReference type="RuleBase" id="RU000383"/>
    </source>
</evidence>
<evidence type="ECO:0000313" key="12">
    <source>
        <dbReference type="Proteomes" id="UP000324632"/>
    </source>
</evidence>
<accession>A0A5A9P228</accession>
<keyword evidence="6" id="KW-0131">Cell cycle</keyword>
<dbReference type="Pfam" id="PF00134">
    <property type="entry name" value="Cyclin_N"/>
    <property type="match status" value="1"/>
</dbReference>
<dbReference type="InterPro" id="IPR039361">
    <property type="entry name" value="Cyclin"/>
</dbReference>
<dbReference type="InterPro" id="IPR046965">
    <property type="entry name" value="Cyclin_A/B-like"/>
</dbReference>
<keyword evidence="12" id="KW-1185">Reference proteome</keyword>
<dbReference type="EMBL" id="SOYY01000011">
    <property type="protein sequence ID" value="KAA0714796.1"/>
    <property type="molecule type" value="Genomic_DNA"/>
</dbReference>
<proteinExistence type="inferred from homology"/>
<dbReference type="GO" id="GO:0016538">
    <property type="term" value="F:cyclin-dependent protein serine/threonine kinase regulator activity"/>
    <property type="evidence" value="ECO:0007669"/>
    <property type="project" value="InterPro"/>
</dbReference>
<evidence type="ECO:0000256" key="1">
    <source>
        <dbReference type="ARBA" id="ARBA00003222"/>
    </source>
</evidence>
<sequence length="393" mass="43819">MSPRITRANSRNALLDDKASAVPYFLRSRVPLGNASNVIVHSKAADKLPKKEKTARLKKERTKAKGKAPLPEKNENISVVCETVKLPVTHTAETVDVSQDSKRQGTAPQAFSSLLLDIQDVDSADAVDAQMCSEYVRDIYSYLHQLEVTMAIRPCYLEGQEITGAMRAVAIDWLMQVQGEFKLRQETMFMTVNLIDSFLQKTAVPKKYFQLVCVTAMLIASKYEEIYPPTVGDFAFVTDGTYTCEDMRKMEKIILKKLNYSVGKPVASHFMQRACKVGQAGPREQELATFLMELAVLDYDLVHIAPSLIAAAAFAASLRILGSGEWSPILQHYTGYEEETLAPVMQGIVRMLVKVTEETKWQEMKRRYAKVSTSVCGVGAKCISSENVAKLLR</sequence>
<evidence type="ECO:0000313" key="11">
    <source>
        <dbReference type="EMBL" id="KAA0714796.1"/>
    </source>
</evidence>
<evidence type="ECO:0000256" key="2">
    <source>
        <dbReference type="ARBA" id="ARBA00006955"/>
    </source>
</evidence>
<dbReference type="SMART" id="SM00385">
    <property type="entry name" value="CYCLIN"/>
    <property type="match status" value="2"/>
</dbReference>